<feature type="compositionally biased region" description="Polar residues" evidence="6">
    <location>
        <begin position="235"/>
        <end position="244"/>
    </location>
</feature>
<organism evidence="8 9">
    <name type="scientific">Mytilus coruscus</name>
    <name type="common">Sea mussel</name>
    <dbReference type="NCBI Taxonomy" id="42192"/>
    <lineage>
        <taxon>Eukaryota</taxon>
        <taxon>Metazoa</taxon>
        <taxon>Spiralia</taxon>
        <taxon>Lophotrochozoa</taxon>
        <taxon>Mollusca</taxon>
        <taxon>Bivalvia</taxon>
        <taxon>Autobranchia</taxon>
        <taxon>Pteriomorphia</taxon>
        <taxon>Mytilida</taxon>
        <taxon>Mytiloidea</taxon>
        <taxon>Mytilidae</taxon>
        <taxon>Mytilinae</taxon>
        <taxon>Mytilus</taxon>
    </lineage>
</organism>
<dbReference type="AlphaFoldDB" id="A0A6J8EV66"/>
<dbReference type="GO" id="GO:0008270">
    <property type="term" value="F:zinc ion binding"/>
    <property type="evidence" value="ECO:0007669"/>
    <property type="project" value="UniProtKB-KW"/>
</dbReference>
<dbReference type="InterPro" id="IPR001370">
    <property type="entry name" value="BIR_rpt"/>
</dbReference>
<evidence type="ECO:0000256" key="1">
    <source>
        <dbReference type="ARBA" id="ARBA00006672"/>
    </source>
</evidence>
<evidence type="ECO:0000256" key="3">
    <source>
        <dbReference type="ARBA" id="ARBA00022771"/>
    </source>
</evidence>
<dbReference type="SUPFAM" id="SSF57924">
    <property type="entry name" value="Inhibitor of apoptosis (IAP) repeat"/>
    <property type="match status" value="2"/>
</dbReference>
<feature type="compositionally biased region" description="Low complexity" evidence="6">
    <location>
        <begin position="529"/>
        <end position="541"/>
    </location>
</feature>
<evidence type="ECO:0000256" key="5">
    <source>
        <dbReference type="PROSITE-ProRule" id="PRU00175"/>
    </source>
</evidence>
<dbReference type="OrthoDB" id="6129466at2759"/>
<reference evidence="8 9" key="1">
    <citation type="submission" date="2020-06" db="EMBL/GenBank/DDBJ databases">
        <authorList>
            <person name="Li R."/>
            <person name="Bekaert M."/>
        </authorList>
    </citation>
    <scope>NUCLEOTIDE SEQUENCE [LARGE SCALE GENOMIC DNA]</scope>
    <source>
        <strain evidence="9">wild</strain>
    </source>
</reference>
<evidence type="ECO:0000313" key="9">
    <source>
        <dbReference type="Proteomes" id="UP000507470"/>
    </source>
</evidence>
<feature type="compositionally biased region" description="Basic and acidic residues" evidence="6">
    <location>
        <begin position="48"/>
        <end position="59"/>
    </location>
</feature>
<accession>A0A6J8EV66</accession>
<feature type="domain" description="RING-type" evidence="7">
    <location>
        <begin position="577"/>
        <end position="612"/>
    </location>
</feature>
<dbReference type="EMBL" id="CACVKT020010044">
    <property type="protein sequence ID" value="CAC5424529.1"/>
    <property type="molecule type" value="Genomic_DNA"/>
</dbReference>
<keyword evidence="3 5" id="KW-0863">Zinc-finger</keyword>
<dbReference type="Gene3D" id="1.10.1170.10">
    <property type="entry name" value="Inhibitor Of Apoptosis Protein (2mihbC-IAP-1), Chain A"/>
    <property type="match status" value="2"/>
</dbReference>
<keyword evidence="9" id="KW-1185">Reference proteome</keyword>
<feature type="compositionally biased region" description="Basic and acidic residues" evidence="6">
    <location>
        <begin position="542"/>
        <end position="566"/>
    </location>
</feature>
<feature type="region of interest" description="Disordered" evidence="6">
    <location>
        <begin position="205"/>
        <end position="258"/>
    </location>
</feature>
<dbReference type="InterPro" id="IPR001841">
    <property type="entry name" value="Znf_RING"/>
</dbReference>
<feature type="compositionally biased region" description="Polar residues" evidence="6">
    <location>
        <begin position="27"/>
        <end position="47"/>
    </location>
</feature>
<comment type="similarity">
    <text evidence="1">Belongs to the IAP family.</text>
</comment>
<dbReference type="Pfam" id="PF13920">
    <property type="entry name" value="zf-C3HC4_3"/>
    <property type="match status" value="1"/>
</dbReference>
<feature type="compositionally biased region" description="Low complexity" evidence="6">
    <location>
        <begin position="245"/>
        <end position="258"/>
    </location>
</feature>
<dbReference type="InterPro" id="IPR013083">
    <property type="entry name" value="Znf_RING/FYVE/PHD"/>
</dbReference>
<dbReference type="Proteomes" id="UP000507470">
    <property type="component" value="Unassembled WGS sequence"/>
</dbReference>
<sequence>MVKVYEQPLNNDTDHLKSCQASAFTNKSEPIPLSSNDEFVKKNSGNESEMHTKSKDRDSNSGLQIMINYKPKNIKGLLYSIINHCGFARNMDILSYPVIRNDMSNELMRLASLYNFPYDNSPSLIRLAESGFYYEGKGREVICFSCAIKFDGWSHKSVPLEIHRQLSPNCAYLKEKFPTSQPAITVNKLEYSGAHMNAASSILNTDNIEEDSRRRCTDTASAAPVISSSAPVSSKGNNDSGVFGSSQPSQSSNSTDASNQFQYSHMVTSAFKDSGYASSGGNFHSNQSSSSYGSNLTRPQLPVVPDRPMTNQHNVVIPASRDSPIPQNNRKNTPKEKYPEYILIERRRATYKNWPPNLDFLHPLDLSECGFFYSNFGDCVRCFHCGIGLRNWESDDNPWVEHARWSRKCPYLLQRKGQEFIDSVLTVLGIQTDSEIEQQAASVASETTMQATSGFVSGSDVQDPIEHPAAQYILREQIFGENKDRLVKKTMNQLLQNHDWEDITNDMLVNALLESKDNIETKTDPADLSESTKSNDTSTSKTEQKNTTEAEEKKESNEEDPGKIQKENEDLKDLYTCKICLDERVGITFVPCGHLVTCKTCSPKIRRCPLCRTFIRGTIKTTI</sequence>
<feature type="compositionally biased region" description="Low complexity" evidence="6">
    <location>
        <begin position="220"/>
        <end position="234"/>
    </location>
</feature>
<dbReference type="InterPro" id="IPR050784">
    <property type="entry name" value="IAP"/>
</dbReference>
<protein>
    <recommendedName>
        <fullName evidence="7">RING-type domain-containing protein</fullName>
    </recommendedName>
</protein>
<feature type="compositionally biased region" description="Low complexity" evidence="6">
    <location>
        <begin position="282"/>
        <end position="295"/>
    </location>
</feature>
<feature type="region of interest" description="Disordered" evidence="6">
    <location>
        <begin position="282"/>
        <end position="306"/>
    </location>
</feature>
<keyword evidence="4" id="KW-0862">Zinc</keyword>
<dbReference type="GO" id="GO:0005737">
    <property type="term" value="C:cytoplasm"/>
    <property type="evidence" value="ECO:0007669"/>
    <property type="project" value="TreeGrafter"/>
</dbReference>
<dbReference type="FunFam" id="1.10.1170.10:FF:000002">
    <property type="entry name" value="Baculoviral IAP repeat containing 7"/>
    <property type="match status" value="1"/>
</dbReference>
<dbReference type="PANTHER" id="PTHR10044:SF139">
    <property type="entry name" value="DEATH-ASSOCIATED INHIBITOR OF APOPTOSIS 2"/>
    <property type="match status" value="1"/>
</dbReference>
<dbReference type="SMART" id="SM00238">
    <property type="entry name" value="BIR"/>
    <property type="match status" value="2"/>
</dbReference>
<dbReference type="Pfam" id="PF00653">
    <property type="entry name" value="BIR"/>
    <property type="match status" value="2"/>
</dbReference>
<dbReference type="CDD" id="cd16713">
    <property type="entry name" value="RING-HC_BIRC2_3_7"/>
    <property type="match status" value="1"/>
</dbReference>
<evidence type="ECO:0000256" key="4">
    <source>
        <dbReference type="ARBA" id="ARBA00022833"/>
    </source>
</evidence>
<dbReference type="CDD" id="cd00022">
    <property type="entry name" value="BIR"/>
    <property type="match status" value="2"/>
</dbReference>
<dbReference type="SMART" id="SM00184">
    <property type="entry name" value="RING"/>
    <property type="match status" value="1"/>
</dbReference>
<keyword evidence="2" id="KW-0479">Metal-binding</keyword>
<dbReference type="PROSITE" id="PS50089">
    <property type="entry name" value="ZF_RING_2"/>
    <property type="match status" value="1"/>
</dbReference>
<dbReference type="PROSITE" id="PS50143">
    <property type="entry name" value="BIR_REPEAT_2"/>
    <property type="match status" value="2"/>
</dbReference>
<proteinExistence type="inferred from homology"/>
<evidence type="ECO:0000256" key="2">
    <source>
        <dbReference type="ARBA" id="ARBA00022723"/>
    </source>
</evidence>
<feature type="region of interest" description="Disordered" evidence="6">
    <location>
        <begin position="520"/>
        <end position="566"/>
    </location>
</feature>
<evidence type="ECO:0000313" key="8">
    <source>
        <dbReference type="EMBL" id="CAC5424529.1"/>
    </source>
</evidence>
<evidence type="ECO:0000256" key="6">
    <source>
        <dbReference type="SAM" id="MobiDB-lite"/>
    </source>
</evidence>
<evidence type="ECO:0000259" key="7">
    <source>
        <dbReference type="PROSITE" id="PS50089"/>
    </source>
</evidence>
<name>A0A6J8EV66_MYTCO</name>
<gene>
    <name evidence="8" type="ORF">MCOR_56423</name>
</gene>
<dbReference type="GO" id="GO:0005634">
    <property type="term" value="C:nucleus"/>
    <property type="evidence" value="ECO:0007669"/>
    <property type="project" value="TreeGrafter"/>
</dbReference>
<dbReference type="Gene3D" id="3.30.40.10">
    <property type="entry name" value="Zinc/RING finger domain, C3HC4 (zinc finger)"/>
    <property type="match status" value="1"/>
</dbReference>
<dbReference type="PANTHER" id="PTHR10044">
    <property type="entry name" value="INHIBITOR OF APOPTOSIS"/>
    <property type="match status" value="1"/>
</dbReference>
<feature type="region of interest" description="Disordered" evidence="6">
    <location>
        <begin position="27"/>
        <end position="59"/>
    </location>
</feature>